<gene>
    <name evidence="8" type="ORF">FPZ44_17030</name>
</gene>
<dbReference type="InterPro" id="IPR000209">
    <property type="entry name" value="Peptidase_S8/S53_dom"/>
</dbReference>
<comment type="similarity">
    <text evidence="1 5 6">Belongs to the peptidase S8 family.</text>
</comment>
<dbReference type="OrthoDB" id="9798386at2"/>
<dbReference type="PRINTS" id="PR00723">
    <property type="entry name" value="SUBTILISIN"/>
</dbReference>
<keyword evidence="3 5" id="KW-0378">Hydrolase</keyword>
<evidence type="ECO:0000256" key="2">
    <source>
        <dbReference type="ARBA" id="ARBA00022670"/>
    </source>
</evidence>
<organism evidence="8 9">
    <name type="scientific">Paenibacillus agilis</name>
    <dbReference type="NCBI Taxonomy" id="3020863"/>
    <lineage>
        <taxon>Bacteria</taxon>
        <taxon>Bacillati</taxon>
        <taxon>Bacillota</taxon>
        <taxon>Bacilli</taxon>
        <taxon>Bacillales</taxon>
        <taxon>Paenibacillaceae</taxon>
        <taxon>Paenibacillus</taxon>
    </lineage>
</organism>
<feature type="active site" description="Charge relay system" evidence="5">
    <location>
        <position position="365"/>
    </location>
</feature>
<dbReference type="PROSITE" id="PS51892">
    <property type="entry name" value="SUBTILASE"/>
    <property type="match status" value="1"/>
</dbReference>
<evidence type="ECO:0000313" key="8">
    <source>
        <dbReference type="EMBL" id="TVX89483.1"/>
    </source>
</evidence>
<evidence type="ECO:0000313" key="9">
    <source>
        <dbReference type="Proteomes" id="UP000318102"/>
    </source>
</evidence>
<dbReference type="EMBL" id="VNJK01000002">
    <property type="protein sequence ID" value="TVX89483.1"/>
    <property type="molecule type" value="Genomic_DNA"/>
</dbReference>
<dbReference type="AlphaFoldDB" id="A0A559IPL1"/>
<dbReference type="InterPro" id="IPR036852">
    <property type="entry name" value="Peptidase_S8/S53_dom_sf"/>
</dbReference>
<dbReference type="InterPro" id="IPR023828">
    <property type="entry name" value="Peptidase_S8_Ser-AS"/>
</dbReference>
<keyword evidence="9" id="KW-1185">Reference proteome</keyword>
<dbReference type="Gene3D" id="2.60.120.380">
    <property type="match status" value="3"/>
</dbReference>
<dbReference type="GO" id="GO:0006508">
    <property type="term" value="P:proteolysis"/>
    <property type="evidence" value="ECO:0007669"/>
    <property type="project" value="UniProtKB-KW"/>
</dbReference>
<dbReference type="InterPro" id="IPR015500">
    <property type="entry name" value="Peptidase_S8_subtilisin-rel"/>
</dbReference>
<comment type="caution">
    <text evidence="8">The sequence shown here is derived from an EMBL/GenBank/DDBJ whole genome shotgun (WGS) entry which is preliminary data.</text>
</comment>
<dbReference type="Proteomes" id="UP000318102">
    <property type="component" value="Unassembled WGS sequence"/>
</dbReference>
<dbReference type="InterPro" id="IPR022398">
    <property type="entry name" value="Peptidase_S8_His-AS"/>
</dbReference>
<evidence type="ECO:0000256" key="1">
    <source>
        <dbReference type="ARBA" id="ARBA00011073"/>
    </source>
</evidence>
<dbReference type="PANTHER" id="PTHR43806">
    <property type="entry name" value="PEPTIDASE S8"/>
    <property type="match status" value="1"/>
</dbReference>
<evidence type="ECO:0000256" key="4">
    <source>
        <dbReference type="ARBA" id="ARBA00022825"/>
    </source>
</evidence>
<dbReference type="GO" id="GO:0004252">
    <property type="term" value="F:serine-type endopeptidase activity"/>
    <property type="evidence" value="ECO:0007669"/>
    <property type="project" value="UniProtKB-UniRule"/>
</dbReference>
<feature type="active site" description="Charge relay system" evidence="5">
    <location>
        <position position="207"/>
    </location>
</feature>
<dbReference type="SUPFAM" id="SSF52743">
    <property type="entry name" value="Subtilisin-like"/>
    <property type="match status" value="1"/>
</dbReference>
<dbReference type="InterPro" id="IPR023827">
    <property type="entry name" value="Peptidase_S8_Asp-AS"/>
</dbReference>
<name>A0A559IPL1_9BACL</name>
<evidence type="ECO:0000256" key="5">
    <source>
        <dbReference type="PROSITE-ProRule" id="PRU01240"/>
    </source>
</evidence>
<reference evidence="8 9" key="1">
    <citation type="submission" date="2019-07" db="EMBL/GenBank/DDBJ databases">
        <authorList>
            <person name="Kim J."/>
        </authorList>
    </citation>
    <scope>NUCLEOTIDE SEQUENCE [LARGE SCALE GENOMIC DNA]</scope>
    <source>
        <strain evidence="8 9">N4</strain>
    </source>
</reference>
<dbReference type="PROSITE" id="PS00136">
    <property type="entry name" value="SUBTILASE_ASP"/>
    <property type="match status" value="1"/>
</dbReference>
<dbReference type="InterPro" id="IPR050131">
    <property type="entry name" value="Peptidase_S8_subtilisin-like"/>
</dbReference>
<feature type="domain" description="Peptidase S8/S53" evidence="7">
    <location>
        <begin position="167"/>
        <end position="413"/>
    </location>
</feature>
<dbReference type="PROSITE" id="PS00138">
    <property type="entry name" value="SUBTILASE_SER"/>
    <property type="match status" value="1"/>
</dbReference>
<sequence>MWERSSRSMLLVWVVVLLLTTILSSVGPTNSKLGWGSDAHLSSSSNVGLATSYSNHANEEAGWIVKWKAGSSPDPAIVSNSSVLSVQETMNISVMKPAEGMELKQWMKLLHASPAVQYVEPNQQVQTLAAHVEPNDQYYNRQYYLKQTGVDQAWNYLHSENKAMNSSNLTVALIDTGVDLEHPDLKPNLTKGINLLHDGLPKDDNGHGTSVAGVIAAVGNNFKGIAGVSWNTKVMPIKALDSRGYGDEDKLGAGILYAVDNGAKIVVMSVGLYRYSKYMQDIVDYAEQKGVLLIAATGNDAMKLEDRAAVKYPAAYPTVLAVGGVTPLNRVEARSNRGAEVDIVAPWHVYTTALGGGTREQEGTSMAAPQVAGVAALLWNKHPELKPYQIRDHLRMTAEDVEDAGWDSASGYGLLRAERAVQEPIKREAGADNTTKNKAVIFPIDTSRSGYIDDNGRSDWYRVDVPYDGTLQLKLERIVGNGTVEIRHEHEQTQRVRHYSGVSRSVNLPVKKGKQFIRIRQEQATVGQPFAYKISSRFVIYEDPFEPNDEQYKAHMLPARNQQIVGTFSHTRDADWYRIQLDTKSTLKLKVTTTTARIDPLITMKSTEWKESQFFDETREGETETVILEGLNPGRYDIKVQNAVTSRSEPASGLYKMEVEILPQYSDPNEPNNKMYEAVSIVPEYDYSAVIHASEDADWFQFNVTQPVYASLSISQIPQERKMDVSLQTKRQEKLVGARNERGQTKLVTGTKLEPGTYYIQVKSDAAFSHQPYKLRLELDKRTATSTASAGNGMSSESNFLNAKLPNLDADEEMTLQSSQVEAPSSIMTRADRLRLWFVFLNWLW</sequence>
<keyword evidence="4 5" id="KW-0720">Serine protease</keyword>
<evidence type="ECO:0000259" key="7">
    <source>
        <dbReference type="Pfam" id="PF00082"/>
    </source>
</evidence>
<proteinExistence type="inferred from homology"/>
<dbReference type="PANTHER" id="PTHR43806:SF11">
    <property type="entry name" value="CEREVISIN-RELATED"/>
    <property type="match status" value="1"/>
</dbReference>
<dbReference type="PROSITE" id="PS00137">
    <property type="entry name" value="SUBTILASE_HIS"/>
    <property type="match status" value="1"/>
</dbReference>
<dbReference type="RefSeq" id="WP_144992023.1">
    <property type="nucleotide sequence ID" value="NZ_VNJK01000002.1"/>
</dbReference>
<accession>A0A559IPL1</accession>
<evidence type="ECO:0000256" key="3">
    <source>
        <dbReference type="ARBA" id="ARBA00022801"/>
    </source>
</evidence>
<dbReference type="Pfam" id="PF00082">
    <property type="entry name" value="Peptidase_S8"/>
    <property type="match status" value="1"/>
</dbReference>
<feature type="active site" description="Charge relay system" evidence="5">
    <location>
        <position position="175"/>
    </location>
</feature>
<dbReference type="Gene3D" id="3.40.50.200">
    <property type="entry name" value="Peptidase S8/S53 domain"/>
    <property type="match status" value="1"/>
</dbReference>
<protein>
    <submittedName>
        <fullName evidence="8">S8 family serine peptidase</fullName>
    </submittedName>
</protein>
<keyword evidence="2 5" id="KW-0645">Protease</keyword>
<dbReference type="SUPFAM" id="SSF89260">
    <property type="entry name" value="Collagen-binding domain"/>
    <property type="match status" value="2"/>
</dbReference>
<evidence type="ECO:0000256" key="6">
    <source>
        <dbReference type="RuleBase" id="RU003355"/>
    </source>
</evidence>